<dbReference type="Proteomes" id="UP000003045">
    <property type="component" value="Unassembled WGS sequence"/>
</dbReference>
<reference evidence="2" key="1">
    <citation type="submission" date="2010-08" db="EMBL/GenBank/DDBJ databases">
        <authorList>
            <person name="Muzny D."/>
            <person name="Qin X."/>
            <person name="Deng J."/>
            <person name="Jiang H."/>
            <person name="Liu Y."/>
            <person name="Qu J."/>
            <person name="Song X.-Z."/>
            <person name="Zhang L."/>
            <person name="Thornton R."/>
            <person name="Coyle M."/>
            <person name="Francisco L."/>
            <person name="Jackson L."/>
            <person name="Javaid M."/>
            <person name="Korchina V."/>
            <person name="Kovar C."/>
            <person name="Mata R."/>
            <person name="Mathew T."/>
            <person name="Ngo R."/>
            <person name="Nguyen L."/>
            <person name="Nguyen N."/>
            <person name="Okwuonu G."/>
            <person name="Ongeri F."/>
            <person name="Pham C."/>
            <person name="Simmons D."/>
            <person name="Wilczek-Boney K."/>
            <person name="Hale W."/>
            <person name="Jakkamsetti A."/>
            <person name="Pham P."/>
            <person name="Ruth R."/>
            <person name="San Lucas F."/>
            <person name="Warren J."/>
            <person name="Zhang J."/>
            <person name="Zhao Z."/>
            <person name="Zhou C."/>
            <person name="Zhu D."/>
            <person name="Lee S."/>
            <person name="Bess C."/>
            <person name="Blankenburg K."/>
            <person name="Forbes L."/>
            <person name="Fu Q."/>
            <person name="Gubbala S."/>
            <person name="Hirani K."/>
            <person name="Jayaseelan J.C."/>
            <person name="Lara F."/>
            <person name="Munidasa M."/>
            <person name="Palculict T."/>
            <person name="Patil S."/>
            <person name="Pu L.-L."/>
            <person name="Saada N."/>
            <person name="Tang L."/>
            <person name="Weissenberger G."/>
            <person name="Zhu Y."/>
            <person name="Hemphill L."/>
            <person name="Shang Y."/>
            <person name="Youmans B."/>
            <person name="Ayvaz T."/>
            <person name="Ross M."/>
            <person name="Santibanez J."/>
            <person name="Aqrawi P."/>
            <person name="Gross S."/>
            <person name="Joshi V."/>
            <person name="Fowler G."/>
            <person name="Nazareth L."/>
            <person name="Reid J."/>
            <person name="Worley K."/>
            <person name="Petrosino J."/>
            <person name="Highlander S."/>
            <person name="Gibbs R."/>
        </authorList>
    </citation>
    <scope>NUCLEOTIDE SEQUENCE [LARGE SCALE GENOMIC DNA]</scope>
    <source>
        <strain evidence="2">ATCC 35239</strain>
    </source>
</reference>
<evidence type="ECO:0000313" key="3">
    <source>
        <dbReference type="Proteomes" id="UP000003045"/>
    </source>
</evidence>
<comment type="caution">
    <text evidence="2">The sequence shown here is derived from an EMBL/GenBank/DDBJ whole genome shotgun (WGS) entry which is preliminary data.</text>
</comment>
<evidence type="ECO:0000256" key="1">
    <source>
        <dbReference type="SAM" id="MobiDB-lite"/>
    </source>
</evidence>
<accession>E0QNE8</accession>
<evidence type="ECO:0000313" key="2">
    <source>
        <dbReference type="EMBL" id="EFM46920.1"/>
    </source>
</evidence>
<feature type="region of interest" description="Disordered" evidence="1">
    <location>
        <begin position="30"/>
        <end position="51"/>
    </location>
</feature>
<dbReference type="AlphaFoldDB" id="E0QNE8"/>
<gene>
    <name evidence="2" type="ORF">HMPREF0580_0412</name>
</gene>
<dbReference type="EMBL" id="AEET01000012">
    <property type="protein sequence ID" value="EFM46920.1"/>
    <property type="molecule type" value="Genomic_DNA"/>
</dbReference>
<dbReference type="HOGENOM" id="CLU_3100985_0_0_11"/>
<organism evidence="2 3">
    <name type="scientific">Mobiluncus mulieris ATCC 35239</name>
    <dbReference type="NCBI Taxonomy" id="871571"/>
    <lineage>
        <taxon>Bacteria</taxon>
        <taxon>Bacillati</taxon>
        <taxon>Actinomycetota</taxon>
        <taxon>Actinomycetes</taxon>
        <taxon>Actinomycetales</taxon>
        <taxon>Actinomycetaceae</taxon>
        <taxon>Mobiluncus</taxon>
    </lineage>
</organism>
<sequence length="51" mass="5912">MAVVFVTVHEVLCSDLAKFFKHKCKHNSLFASPHERKHHPQSELPNPKSHH</sequence>
<protein>
    <submittedName>
        <fullName evidence="2">Uncharacterized protein</fullName>
    </submittedName>
</protein>
<name>E0QNE8_9ACTO</name>
<keyword evidence="3" id="KW-1185">Reference proteome</keyword>
<proteinExistence type="predicted"/>